<evidence type="ECO:0000256" key="1">
    <source>
        <dbReference type="SAM" id="MobiDB-lite"/>
    </source>
</evidence>
<keyword evidence="3" id="KW-1185">Reference proteome</keyword>
<feature type="compositionally biased region" description="Low complexity" evidence="1">
    <location>
        <begin position="131"/>
        <end position="172"/>
    </location>
</feature>
<evidence type="ECO:0000313" key="3">
    <source>
        <dbReference type="Proteomes" id="UP000613011"/>
    </source>
</evidence>
<protein>
    <submittedName>
        <fullName evidence="2">Uncharacterized protein</fullName>
    </submittedName>
</protein>
<dbReference type="AlphaFoldDB" id="A0A936ZC50"/>
<feature type="region of interest" description="Disordered" evidence="1">
    <location>
        <begin position="130"/>
        <end position="266"/>
    </location>
</feature>
<accession>A0A936ZC50</accession>
<dbReference type="RefSeq" id="WP_201681932.1">
    <property type="nucleotide sequence ID" value="NZ_JAEQNA010000001.1"/>
</dbReference>
<name>A0A936ZC50_9BURK</name>
<reference evidence="2" key="1">
    <citation type="submission" date="2021-01" db="EMBL/GenBank/DDBJ databases">
        <title>Ramlibacter sp. strain AW1 16S ribosomal RNA gene Genome sequencing and assembly.</title>
        <authorList>
            <person name="Kang M."/>
        </authorList>
    </citation>
    <scope>NUCLEOTIDE SEQUENCE</scope>
    <source>
        <strain evidence="2">AW1</strain>
    </source>
</reference>
<organism evidence="2 3">
    <name type="scientific">Ramlibacter aurantiacus</name>
    <dbReference type="NCBI Taxonomy" id="2801330"/>
    <lineage>
        <taxon>Bacteria</taxon>
        <taxon>Pseudomonadati</taxon>
        <taxon>Pseudomonadota</taxon>
        <taxon>Betaproteobacteria</taxon>
        <taxon>Burkholderiales</taxon>
        <taxon>Comamonadaceae</taxon>
        <taxon>Ramlibacter</taxon>
    </lineage>
</organism>
<proteinExistence type="predicted"/>
<comment type="caution">
    <text evidence="2">The sequence shown here is derived from an EMBL/GenBank/DDBJ whole genome shotgun (WGS) entry which is preliminary data.</text>
</comment>
<sequence>MQNIAATFDDPNSARLAMSRVESAGIPRERIHFSPSADADFIKHAGPSQPRPGQPGYRRQSVLESIGGFFANLLESHTDESGIYSEALRRGTSLLLIEVERDQAQKVIRVLQDCGAISLEDRVGQWRTEGWEPAAPGAGTAAPSSGGVHAASPTGTAAAASPSRAGGPQAGATMRGGPVGTHSFAGGGAAVGMPSTAGTQVGGAGSRPDGTDIADTGGDPTLPGSHTTPTPGETARLRERAVAASEKGGADVTDSLNRGREPGANR</sequence>
<dbReference type="Proteomes" id="UP000613011">
    <property type="component" value="Unassembled WGS sequence"/>
</dbReference>
<dbReference type="EMBL" id="JAEQNA010000001">
    <property type="protein sequence ID" value="MBL0418854.1"/>
    <property type="molecule type" value="Genomic_DNA"/>
</dbReference>
<gene>
    <name evidence="2" type="ORF">JI739_00705</name>
</gene>
<evidence type="ECO:0000313" key="2">
    <source>
        <dbReference type="EMBL" id="MBL0418854.1"/>
    </source>
</evidence>
<feature type="compositionally biased region" description="Basic and acidic residues" evidence="1">
    <location>
        <begin position="257"/>
        <end position="266"/>
    </location>
</feature>